<dbReference type="KEGG" id="paca:ID47_02805"/>
<name>A0A077ARS3_9PROT</name>
<sequence>MKFINPNMRCNFAPIDNWLCKTKISSNAKMLYGRLRQFADENGVAYPKMDTLAKACGLQKRTAERALKVLKDHKLIYTVKSRMRKTNSYLFLWHPWMEEAVDPKVVEAVENDLYKSEKFKKPNVSSTPVNTTNLSSTPKTHTTNMSYVHTTNLSYLYNRRKEHIEKNMYVGTHTHSGNNVFLENPAKRSSTNLDEYNPPVHNENFIVDNQKLDDCIIDIMLN</sequence>
<evidence type="ECO:0008006" key="4">
    <source>
        <dbReference type="Google" id="ProtNLM"/>
    </source>
</evidence>
<evidence type="ECO:0000313" key="3">
    <source>
        <dbReference type="Proteomes" id="UP000028926"/>
    </source>
</evidence>
<dbReference type="Pfam" id="PF13730">
    <property type="entry name" value="HTH_36"/>
    <property type="match status" value="1"/>
</dbReference>
<proteinExistence type="predicted"/>
<organism evidence="2 3">
    <name type="scientific">Candidatus Odyssella acanthamoebae</name>
    <dbReference type="NCBI Taxonomy" id="91604"/>
    <lineage>
        <taxon>Bacteria</taxon>
        <taxon>Pseudomonadati</taxon>
        <taxon>Pseudomonadota</taxon>
        <taxon>Alphaproteobacteria</taxon>
        <taxon>Holosporales</taxon>
        <taxon>Candidatus Paracaedibacteraceae</taxon>
        <taxon>Candidatus Odyssella</taxon>
    </lineage>
</organism>
<protein>
    <recommendedName>
        <fullName evidence="4">Helix-turn-helix domain-containing protein</fullName>
    </recommendedName>
</protein>
<reference evidence="2 3" key="1">
    <citation type="submission" date="2014-07" db="EMBL/GenBank/DDBJ databases">
        <title>Comparative genomic insights into amoeba endosymbionts belonging to the families of Holosporaceae and Candidatus Midichloriaceae within Rickettsiales.</title>
        <authorList>
            <person name="Wang Z."/>
            <person name="Wu M."/>
        </authorList>
    </citation>
    <scope>NUCLEOTIDE SEQUENCE [LARGE SCALE GENOMIC DNA]</scope>
    <source>
        <strain evidence="2">PRA3</strain>
    </source>
</reference>
<dbReference type="Proteomes" id="UP000028926">
    <property type="component" value="Chromosome"/>
</dbReference>
<feature type="region of interest" description="Disordered" evidence="1">
    <location>
        <begin position="121"/>
        <end position="143"/>
    </location>
</feature>
<dbReference type="AlphaFoldDB" id="A0A077ARS3"/>
<dbReference type="HOGENOM" id="CLU_1243452_0_0_5"/>
<evidence type="ECO:0000313" key="2">
    <source>
        <dbReference type="EMBL" id="AIK95892.1"/>
    </source>
</evidence>
<dbReference type="EMBL" id="CP008941">
    <property type="protein sequence ID" value="AIK95892.1"/>
    <property type="molecule type" value="Genomic_DNA"/>
</dbReference>
<dbReference type="InterPro" id="IPR036388">
    <property type="entry name" value="WH-like_DNA-bd_sf"/>
</dbReference>
<accession>A0A077ARS3</accession>
<keyword evidence="3" id="KW-1185">Reference proteome</keyword>
<evidence type="ECO:0000256" key="1">
    <source>
        <dbReference type="SAM" id="MobiDB-lite"/>
    </source>
</evidence>
<gene>
    <name evidence="2" type="ORF">ID47_02805</name>
</gene>
<dbReference type="STRING" id="91604.ID47_02805"/>
<dbReference type="Gene3D" id="1.10.10.10">
    <property type="entry name" value="Winged helix-like DNA-binding domain superfamily/Winged helix DNA-binding domain"/>
    <property type="match status" value="1"/>
</dbReference>
<feature type="compositionally biased region" description="Polar residues" evidence="1">
    <location>
        <begin position="123"/>
        <end position="143"/>
    </location>
</feature>